<gene>
    <name evidence="1" type="ORF">MPEBLZ_00559</name>
</gene>
<organism evidence="1 2">
    <name type="scientific">Candidatus Methanoperedens nitratireducens</name>
    <dbReference type="NCBI Taxonomy" id="1392998"/>
    <lineage>
        <taxon>Archaea</taxon>
        <taxon>Methanobacteriati</taxon>
        <taxon>Methanobacteriota</taxon>
        <taxon>Stenosarchaea group</taxon>
        <taxon>Methanomicrobia</taxon>
        <taxon>Methanosarcinales</taxon>
        <taxon>ANME-2 cluster</taxon>
        <taxon>Candidatus Methanoperedentaceae</taxon>
        <taxon>Candidatus Methanoperedens</taxon>
    </lineage>
</organism>
<accession>A0A0P8AJJ9</accession>
<evidence type="ECO:0000313" key="1">
    <source>
        <dbReference type="EMBL" id="KPQ44880.1"/>
    </source>
</evidence>
<sequence length="79" mass="8939">MNKIKSFASAIFAVMLMLTSIVSIAAAAIADSEEQFAAPSDQDALTWNYYMTSYQQVYKYHDSKSNTDKYNKTCLCRCM</sequence>
<name>A0A0P8AJJ9_9EURY</name>
<proteinExistence type="predicted"/>
<dbReference type="Proteomes" id="UP000050360">
    <property type="component" value="Unassembled WGS sequence"/>
</dbReference>
<reference evidence="1 2" key="1">
    <citation type="submission" date="2015-09" db="EMBL/GenBank/DDBJ databases">
        <title>A metagenomics-based metabolic model of nitrate-dependent anaerobic oxidation of methane by Methanoperedens-like archaea.</title>
        <authorList>
            <person name="Arshad A."/>
            <person name="Speth D.R."/>
            <person name="De Graaf R.M."/>
            <person name="Op Den Camp H.J."/>
            <person name="Jetten M.S."/>
            <person name="Welte C.U."/>
        </authorList>
    </citation>
    <scope>NUCLEOTIDE SEQUENCE [LARGE SCALE GENOMIC DNA]</scope>
</reference>
<comment type="caution">
    <text evidence="1">The sequence shown here is derived from an EMBL/GenBank/DDBJ whole genome shotgun (WGS) entry which is preliminary data.</text>
</comment>
<protein>
    <submittedName>
        <fullName evidence="1">Uncharacterized protein</fullName>
    </submittedName>
</protein>
<dbReference type="EMBL" id="LKCM01000050">
    <property type="protein sequence ID" value="KPQ44880.1"/>
    <property type="molecule type" value="Genomic_DNA"/>
</dbReference>
<dbReference type="AlphaFoldDB" id="A0A0P8AJJ9"/>
<evidence type="ECO:0000313" key="2">
    <source>
        <dbReference type="Proteomes" id="UP000050360"/>
    </source>
</evidence>